<evidence type="ECO:0000256" key="4">
    <source>
        <dbReference type="ARBA" id="ARBA00023027"/>
    </source>
</evidence>
<feature type="domain" description="Siroheme synthase central" evidence="7">
    <location>
        <begin position="121"/>
        <end position="148"/>
    </location>
</feature>
<dbReference type="KEGG" id="dfl:DFE_0908"/>
<dbReference type="EMBL" id="AP017378">
    <property type="protein sequence ID" value="BBD07634.1"/>
    <property type="molecule type" value="Genomic_DNA"/>
</dbReference>
<dbReference type="RefSeq" id="WP_126377059.1">
    <property type="nucleotide sequence ID" value="NZ_AP017378.1"/>
</dbReference>
<keyword evidence="4" id="KW-0520">NAD</keyword>
<evidence type="ECO:0000256" key="1">
    <source>
        <dbReference type="ARBA" id="ARBA00005010"/>
    </source>
</evidence>
<evidence type="ECO:0000256" key="6">
    <source>
        <dbReference type="ARBA" id="ARBA00047561"/>
    </source>
</evidence>
<dbReference type="UniPathway" id="UPA00262">
    <property type="reaction ID" value="UER00222"/>
</dbReference>
<dbReference type="InterPro" id="IPR028161">
    <property type="entry name" value="Met8-like"/>
</dbReference>
<dbReference type="AlphaFoldDB" id="A0A2Z6AWL0"/>
<dbReference type="Gene3D" id="1.10.8.610">
    <property type="entry name" value="SirC, precorrin-2 dehydrogenase, C-terminal helical domain-like"/>
    <property type="match status" value="1"/>
</dbReference>
<evidence type="ECO:0000256" key="5">
    <source>
        <dbReference type="ARBA" id="ARBA00023244"/>
    </source>
</evidence>
<gene>
    <name evidence="8" type="ORF">DFE_0908</name>
</gene>
<protein>
    <recommendedName>
        <fullName evidence="2">precorrin-2 dehydrogenase</fullName>
        <ecNumber evidence="2">1.3.1.76</ecNumber>
    </recommendedName>
</protein>
<keyword evidence="3" id="KW-0560">Oxidoreductase</keyword>
<dbReference type="NCBIfam" id="TIGR01470">
    <property type="entry name" value="cysG_Nterm"/>
    <property type="match status" value="1"/>
</dbReference>
<evidence type="ECO:0000256" key="3">
    <source>
        <dbReference type="ARBA" id="ARBA00023002"/>
    </source>
</evidence>
<dbReference type="SUPFAM" id="SSF75615">
    <property type="entry name" value="Siroheme synthase middle domains-like"/>
    <property type="match status" value="1"/>
</dbReference>
<evidence type="ECO:0000313" key="8">
    <source>
        <dbReference type="EMBL" id="BBD07634.1"/>
    </source>
</evidence>
<proteinExistence type="predicted"/>
<dbReference type="GO" id="GO:0043115">
    <property type="term" value="F:precorrin-2 dehydrogenase activity"/>
    <property type="evidence" value="ECO:0007669"/>
    <property type="project" value="UniProtKB-EC"/>
</dbReference>
<dbReference type="InterPro" id="IPR006367">
    <property type="entry name" value="Sirohaem_synthase_N"/>
</dbReference>
<dbReference type="Gene3D" id="3.40.50.720">
    <property type="entry name" value="NAD(P)-binding Rossmann-like Domain"/>
    <property type="match status" value="1"/>
</dbReference>
<reference evidence="8 9" key="1">
    <citation type="journal article" date="2018" name="Sci. Adv.">
        <title>Multi-heme cytochromes provide a pathway for survival in energy-limited environments.</title>
        <authorList>
            <person name="Deng X."/>
            <person name="Dohmae N."/>
            <person name="Nealson K.H."/>
            <person name="Hashimoto K."/>
            <person name="Okamoto A."/>
        </authorList>
    </citation>
    <scope>NUCLEOTIDE SEQUENCE [LARGE SCALE GENOMIC DNA]</scope>
    <source>
        <strain evidence="8 9">IS5</strain>
    </source>
</reference>
<evidence type="ECO:0000259" key="7">
    <source>
        <dbReference type="Pfam" id="PF14824"/>
    </source>
</evidence>
<dbReference type="Pfam" id="PF14824">
    <property type="entry name" value="Sirohm_synth_M"/>
    <property type="match status" value="1"/>
</dbReference>
<dbReference type="SUPFAM" id="SSF51735">
    <property type="entry name" value="NAD(P)-binding Rossmann-fold domains"/>
    <property type="match status" value="1"/>
</dbReference>
<keyword evidence="5" id="KW-0627">Porphyrin biosynthesis</keyword>
<dbReference type="Pfam" id="PF13241">
    <property type="entry name" value="NAD_binding_7"/>
    <property type="match status" value="1"/>
</dbReference>
<comment type="pathway">
    <text evidence="1">Porphyrin-containing compound metabolism; siroheme biosynthesis; sirohydrochlorin from precorrin-2: step 1/1.</text>
</comment>
<dbReference type="InterPro" id="IPR036291">
    <property type="entry name" value="NAD(P)-bd_dom_sf"/>
</dbReference>
<sequence length="225" mass="24102">MRHYPAFLAPSNLSCLVIGAGEVGLRKIGTLAACGAHKVLVLDSQAPSARMATLAEAPGIHFEQREFRPSDLEGRNLVFACTSNPKLNAKIGCLARERGILINLADAPEKSSFLVPSTVEQGPLTVAFSTGGASPAMARRIRAEMEEHFGPHYGLFLRLMERIRPMVLGMGRPTPENTALFRSLTASDLLALLASNDRQAVETELANILPGSLSGRIAELLDGIC</sequence>
<evidence type="ECO:0000313" key="9">
    <source>
        <dbReference type="Proteomes" id="UP000269883"/>
    </source>
</evidence>
<dbReference type="Proteomes" id="UP000269883">
    <property type="component" value="Chromosome"/>
</dbReference>
<dbReference type="EC" id="1.3.1.76" evidence="2"/>
<dbReference type="InterPro" id="IPR042518">
    <property type="entry name" value="SirC_C"/>
</dbReference>
<organism evidence="8 9">
    <name type="scientific">Desulfovibrio ferrophilus</name>
    <dbReference type="NCBI Taxonomy" id="241368"/>
    <lineage>
        <taxon>Bacteria</taxon>
        <taxon>Pseudomonadati</taxon>
        <taxon>Thermodesulfobacteriota</taxon>
        <taxon>Desulfovibrionia</taxon>
        <taxon>Desulfovibrionales</taxon>
        <taxon>Desulfovibrionaceae</taxon>
        <taxon>Desulfovibrio</taxon>
    </lineage>
</organism>
<dbReference type="GO" id="GO:0004325">
    <property type="term" value="F:ferrochelatase activity"/>
    <property type="evidence" value="ECO:0007669"/>
    <property type="project" value="InterPro"/>
</dbReference>
<keyword evidence="9" id="KW-1185">Reference proteome</keyword>
<dbReference type="PANTHER" id="PTHR35330">
    <property type="entry name" value="SIROHEME BIOSYNTHESIS PROTEIN MET8"/>
    <property type="match status" value="1"/>
</dbReference>
<dbReference type="GO" id="GO:0019354">
    <property type="term" value="P:siroheme biosynthetic process"/>
    <property type="evidence" value="ECO:0007669"/>
    <property type="project" value="UniProtKB-UniPathway"/>
</dbReference>
<dbReference type="OrthoDB" id="9815856at2"/>
<evidence type="ECO:0000256" key="2">
    <source>
        <dbReference type="ARBA" id="ARBA00012400"/>
    </source>
</evidence>
<accession>A0A2Z6AWL0</accession>
<dbReference type="InterPro" id="IPR028281">
    <property type="entry name" value="Sirohaem_synthase_central"/>
</dbReference>
<name>A0A2Z6AWL0_9BACT</name>
<dbReference type="PANTHER" id="PTHR35330:SF1">
    <property type="entry name" value="SIROHEME BIOSYNTHESIS PROTEIN MET8"/>
    <property type="match status" value="1"/>
</dbReference>
<comment type="catalytic activity">
    <reaction evidence="6">
        <text>precorrin-2 + NAD(+) = sirohydrochlorin + NADH + 2 H(+)</text>
        <dbReference type="Rhea" id="RHEA:15613"/>
        <dbReference type="ChEBI" id="CHEBI:15378"/>
        <dbReference type="ChEBI" id="CHEBI:57540"/>
        <dbReference type="ChEBI" id="CHEBI:57945"/>
        <dbReference type="ChEBI" id="CHEBI:58351"/>
        <dbReference type="ChEBI" id="CHEBI:58827"/>
        <dbReference type="EC" id="1.3.1.76"/>
    </reaction>
</comment>